<name>A0A9W7X0M0_TRIRA</name>
<dbReference type="Proteomes" id="UP001059041">
    <property type="component" value="Linkage Group LG4"/>
</dbReference>
<comment type="caution">
    <text evidence="1">The sequence shown here is derived from an EMBL/GenBank/DDBJ whole genome shotgun (WGS) entry which is preliminary data.</text>
</comment>
<reference evidence="1" key="1">
    <citation type="submission" date="2021-02" db="EMBL/GenBank/DDBJ databases">
        <title>Comparative genomics reveals that relaxation of natural selection precedes convergent phenotypic evolution of cavefish.</title>
        <authorList>
            <person name="Peng Z."/>
        </authorList>
    </citation>
    <scope>NUCLEOTIDE SEQUENCE</scope>
    <source>
        <tissue evidence="1">Muscle</tissue>
    </source>
</reference>
<protein>
    <submittedName>
        <fullName evidence="1">Uncharacterized protein</fullName>
    </submittedName>
</protein>
<gene>
    <name evidence="1" type="ORF">IRJ41_016589</name>
</gene>
<evidence type="ECO:0000313" key="2">
    <source>
        <dbReference type="Proteomes" id="UP001059041"/>
    </source>
</evidence>
<dbReference type="EMBL" id="JAFHDT010000004">
    <property type="protein sequence ID" value="KAI7811486.1"/>
    <property type="molecule type" value="Genomic_DNA"/>
</dbReference>
<feature type="non-terminal residue" evidence="1">
    <location>
        <position position="136"/>
    </location>
</feature>
<organism evidence="1 2">
    <name type="scientific">Triplophysa rosa</name>
    <name type="common">Cave loach</name>
    <dbReference type="NCBI Taxonomy" id="992332"/>
    <lineage>
        <taxon>Eukaryota</taxon>
        <taxon>Metazoa</taxon>
        <taxon>Chordata</taxon>
        <taxon>Craniata</taxon>
        <taxon>Vertebrata</taxon>
        <taxon>Euteleostomi</taxon>
        <taxon>Actinopterygii</taxon>
        <taxon>Neopterygii</taxon>
        <taxon>Teleostei</taxon>
        <taxon>Ostariophysi</taxon>
        <taxon>Cypriniformes</taxon>
        <taxon>Nemacheilidae</taxon>
        <taxon>Triplophysa</taxon>
    </lineage>
</organism>
<sequence length="136" mass="15387">TGVRKTSEHKSAVDVEFYKPQHNAFAPLKMSTNETDPCNPTFDKDICVSHYETVELPRPLRVSSIKSELLLTPSFLFEEAQVHSTGANVFRSLSGPRATQRNAAHPFPRGTLQPPRFLQTCKLRERTFVLDEKAMD</sequence>
<dbReference type="AlphaFoldDB" id="A0A9W7X0M0"/>
<accession>A0A9W7X0M0</accession>
<keyword evidence="2" id="KW-1185">Reference proteome</keyword>
<evidence type="ECO:0000313" key="1">
    <source>
        <dbReference type="EMBL" id="KAI7811486.1"/>
    </source>
</evidence>
<proteinExistence type="predicted"/>